<dbReference type="Proteomes" id="UP000460142">
    <property type="component" value="Unassembled WGS sequence"/>
</dbReference>
<dbReference type="InterPro" id="IPR005471">
    <property type="entry name" value="Tscrpt_reg_IclR_N"/>
</dbReference>
<sequence>MKEDDGFDTPGAGKAPINRSLERGLEILRAFRAGTEYLGNGDISERTGLSKSTISRLTQTLIHSGMLVYDRQHSAYRLAPATLCFANAMYNSSSLVQIAAPLMREAAHALGVNVGLAAADRDEMIYLESIRLSRKNTPRTVQTGQRVPMEFTSLGRAYLATIGTKERQALMANFKSRRCDARWTVLETEIAEACESVRLRGYCAASWQAEVVAISTPLGIRNYQDHILNISLSTPKSIDAVVTCYAAPLMALADKIRASVDSDSR</sequence>
<evidence type="ECO:0000313" key="9">
    <source>
        <dbReference type="Proteomes" id="UP000186756"/>
    </source>
</evidence>
<evidence type="ECO:0000313" key="6">
    <source>
        <dbReference type="EMBL" id="KAB0488301.1"/>
    </source>
</evidence>
<feature type="domain" description="IclR-ED" evidence="5">
    <location>
        <begin position="81"/>
        <end position="262"/>
    </location>
</feature>
<dbReference type="EMBL" id="LT629709">
    <property type="protein sequence ID" value="SDP66269.1"/>
    <property type="molecule type" value="Genomic_DNA"/>
</dbReference>
<dbReference type="GO" id="GO:0003700">
    <property type="term" value="F:DNA-binding transcription factor activity"/>
    <property type="evidence" value="ECO:0007669"/>
    <property type="project" value="TreeGrafter"/>
</dbReference>
<reference evidence="8 10" key="1">
    <citation type="submission" date="2016-10" db="EMBL/GenBank/DDBJ databases">
        <authorList>
            <person name="de Groot N.N."/>
        </authorList>
    </citation>
    <scope>NUCLEOTIDE SEQUENCE [LARGE SCALE GENOMIC DNA]</scope>
    <source>
        <strain evidence="8 10">BS3776</strain>
    </source>
</reference>
<proteinExistence type="predicted"/>
<dbReference type="Proteomes" id="UP000198549">
    <property type="component" value="Chromosome I"/>
</dbReference>
<dbReference type="GO" id="GO:0045892">
    <property type="term" value="P:negative regulation of DNA-templated transcription"/>
    <property type="evidence" value="ECO:0007669"/>
    <property type="project" value="TreeGrafter"/>
</dbReference>
<evidence type="ECO:0000259" key="4">
    <source>
        <dbReference type="PROSITE" id="PS51077"/>
    </source>
</evidence>
<organism evidence="8 10">
    <name type="scientific">Pseudomonas reinekei</name>
    <dbReference type="NCBI Taxonomy" id="395598"/>
    <lineage>
        <taxon>Bacteria</taxon>
        <taxon>Pseudomonadati</taxon>
        <taxon>Pseudomonadota</taxon>
        <taxon>Gammaproteobacteria</taxon>
        <taxon>Pseudomonadales</taxon>
        <taxon>Pseudomonadaceae</taxon>
        <taxon>Pseudomonas</taxon>
    </lineage>
</organism>
<accession>A0A1H0UJA4</accession>
<name>A0A1H0UJA4_PSERE</name>
<dbReference type="EMBL" id="MSTQ01000001">
    <property type="protein sequence ID" value="OLU05791.1"/>
    <property type="molecule type" value="Genomic_DNA"/>
</dbReference>
<evidence type="ECO:0000256" key="1">
    <source>
        <dbReference type="ARBA" id="ARBA00023015"/>
    </source>
</evidence>
<dbReference type="PROSITE" id="PS51078">
    <property type="entry name" value="ICLR_ED"/>
    <property type="match status" value="1"/>
</dbReference>
<dbReference type="InterPro" id="IPR014757">
    <property type="entry name" value="Tscrpt_reg_IclR_C"/>
</dbReference>
<evidence type="ECO:0000313" key="11">
    <source>
        <dbReference type="Proteomes" id="UP000460142"/>
    </source>
</evidence>
<feature type="domain" description="HTH iclR-type" evidence="4">
    <location>
        <begin position="18"/>
        <end position="80"/>
    </location>
</feature>
<dbReference type="GO" id="GO:0003677">
    <property type="term" value="F:DNA binding"/>
    <property type="evidence" value="ECO:0007669"/>
    <property type="project" value="UniProtKB-KW"/>
</dbReference>
<dbReference type="PROSITE" id="PS51077">
    <property type="entry name" value="HTH_ICLR"/>
    <property type="match status" value="1"/>
</dbReference>
<dbReference type="InterPro" id="IPR036388">
    <property type="entry name" value="WH-like_DNA-bd_sf"/>
</dbReference>
<dbReference type="AlphaFoldDB" id="A0A1H0UJA4"/>
<keyword evidence="9" id="KW-1185">Reference proteome</keyword>
<dbReference type="Gene3D" id="3.30.450.40">
    <property type="match status" value="1"/>
</dbReference>
<evidence type="ECO:0000313" key="8">
    <source>
        <dbReference type="EMBL" id="SDP66269.1"/>
    </source>
</evidence>
<evidence type="ECO:0000259" key="5">
    <source>
        <dbReference type="PROSITE" id="PS51078"/>
    </source>
</evidence>
<keyword evidence="2 8" id="KW-0238">DNA-binding</keyword>
<dbReference type="SUPFAM" id="SSF46785">
    <property type="entry name" value="Winged helix' DNA-binding domain"/>
    <property type="match status" value="1"/>
</dbReference>
<protein>
    <submittedName>
        <fullName evidence="8">DNA-binding transcriptional regulator, IclR family</fullName>
    </submittedName>
    <submittedName>
        <fullName evidence="6">IclR family transcriptional regulator</fullName>
    </submittedName>
</protein>
<evidence type="ECO:0000256" key="2">
    <source>
        <dbReference type="ARBA" id="ARBA00023125"/>
    </source>
</evidence>
<reference evidence="7" key="2">
    <citation type="submission" date="2017-01" db="EMBL/GenBank/DDBJ databases">
        <authorList>
            <person name="Mah S.A."/>
            <person name="Swanson W.J."/>
            <person name="Moy G.W."/>
            <person name="Vacquier V.D."/>
        </authorList>
    </citation>
    <scope>NUCLEOTIDE SEQUENCE [LARGE SCALE GENOMIC DNA]</scope>
    <source>
        <strain evidence="7">MT1</strain>
    </source>
</reference>
<evidence type="ECO:0000256" key="3">
    <source>
        <dbReference type="ARBA" id="ARBA00023163"/>
    </source>
</evidence>
<dbReference type="RefSeq" id="WP_075944459.1">
    <property type="nucleotide sequence ID" value="NZ_LT629709.1"/>
</dbReference>
<dbReference type="EMBL" id="VZPS01000001">
    <property type="protein sequence ID" value="KAB0488301.1"/>
    <property type="molecule type" value="Genomic_DNA"/>
</dbReference>
<dbReference type="Proteomes" id="UP000186756">
    <property type="component" value="Unassembled WGS sequence"/>
</dbReference>
<dbReference type="PANTHER" id="PTHR30136">
    <property type="entry name" value="HELIX-TURN-HELIX TRANSCRIPTIONAL REGULATOR, ICLR FAMILY"/>
    <property type="match status" value="1"/>
</dbReference>
<dbReference type="Gene3D" id="1.10.10.10">
    <property type="entry name" value="Winged helix-like DNA-binding domain superfamily/Winged helix DNA-binding domain"/>
    <property type="match status" value="1"/>
</dbReference>
<dbReference type="InterPro" id="IPR036390">
    <property type="entry name" value="WH_DNA-bd_sf"/>
</dbReference>
<dbReference type="OrthoDB" id="9807558at2"/>
<evidence type="ECO:0000313" key="7">
    <source>
        <dbReference type="EMBL" id="OLU05791.1"/>
    </source>
</evidence>
<keyword evidence="3" id="KW-0804">Transcription</keyword>
<evidence type="ECO:0000313" key="10">
    <source>
        <dbReference type="Proteomes" id="UP000198549"/>
    </source>
</evidence>
<gene>
    <name evidence="7" type="ORF">BVK86_00015</name>
    <name evidence="6" type="ORF">F7R15_00010</name>
    <name evidence="8" type="ORF">SAMN04490202_5444</name>
</gene>
<reference evidence="6 11" key="4">
    <citation type="submission" date="2019-09" db="EMBL/GenBank/DDBJ databases">
        <title>Draft genome sequences of 48 bacterial type strains from the CCUG.</title>
        <authorList>
            <person name="Tunovic T."/>
            <person name="Pineiro-Iglesias B."/>
            <person name="Unosson C."/>
            <person name="Inganas E."/>
            <person name="Ohlen M."/>
            <person name="Cardew S."/>
            <person name="Jensie-Markopoulos S."/>
            <person name="Salva-Serra F."/>
            <person name="Jaen-Luchoro D."/>
            <person name="Karlsson R."/>
            <person name="Svensson-Stadler L."/>
            <person name="Chun J."/>
            <person name="Moore E."/>
        </authorList>
    </citation>
    <scope>NUCLEOTIDE SEQUENCE [LARGE SCALE GENOMIC DNA]</scope>
    <source>
        <strain evidence="6 11">CCUG 53116</strain>
    </source>
</reference>
<dbReference type="InterPro" id="IPR029016">
    <property type="entry name" value="GAF-like_dom_sf"/>
</dbReference>
<dbReference type="Pfam" id="PF09339">
    <property type="entry name" value="HTH_IclR"/>
    <property type="match status" value="1"/>
</dbReference>
<dbReference type="SMART" id="SM00346">
    <property type="entry name" value="HTH_ICLR"/>
    <property type="match status" value="1"/>
</dbReference>
<dbReference type="InterPro" id="IPR050707">
    <property type="entry name" value="HTH_MetabolicPath_Reg"/>
</dbReference>
<keyword evidence="1" id="KW-0805">Transcription regulation</keyword>
<dbReference type="PANTHER" id="PTHR30136:SF33">
    <property type="entry name" value="TRANSCRIPTIONAL REGULATORY PROTEIN"/>
    <property type="match status" value="1"/>
</dbReference>
<dbReference type="Pfam" id="PF01614">
    <property type="entry name" value="IclR_C"/>
    <property type="match status" value="1"/>
</dbReference>
<dbReference type="SUPFAM" id="SSF55781">
    <property type="entry name" value="GAF domain-like"/>
    <property type="match status" value="1"/>
</dbReference>
<reference evidence="9" key="3">
    <citation type="submission" date="2017-01" db="EMBL/GenBank/DDBJ databases">
        <authorList>
            <person name="Poblete-Castro I."/>
        </authorList>
    </citation>
    <scope>NUCLEOTIDE SEQUENCE [LARGE SCALE GENOMIC DNA]</scope>
    <source>
        <strain evidence="9">DSM 18361 / CCUG 53116 / MT1</strain>
    </source>
</reference>